<protein>
    <submittedName>
        <fullName evidence="3">Uncharacterized protein LOC104243791</fullName>
    </submittedName>
</protein>
<feature type="region of interest" description="Disordered" evidence="1">
    <location>
        <begin position="138"/>
        <end position="168"/>
    </location>
</feature>
<dbReference type="PANTHER" id="PTHR33223:SF8">
    <property type="entry name" value="OS04G0172440 PROTEIN"/>
    <property type="match status" value="1"/>
</dbReference>
<accession>A0A1U7XZF1</accession>
<proteinExistence type="predicted"/>
<dbReference type="Proteomes" id="UP000189701">
    <property type="component" value="Unplaced"/>
</dbReference>
<dbReference type="RefSeq" id="XP_009797347.1">
    <property type="nucleotide sequence ID" value="XM_009799045.1"/>
</dbReference>
<gene>
    <name evidence="3" type="primary">LOC104243791</name>
</gene>
<keyword evidence="2" id="KW-1185">Reference proteome</keyword>
<dbReference type="AlphaFoldDB" id="A0A1U7XZF1"/>
<evidence type="ECO:0000313" key="2">
    <source>
        <dbReference type="Proteomes" id="UP000189701"/>
    </source>
</evidence>
<sequence length="188" mass="20995">MPKFDLYNGHGDPVAHLRSVCSKMRGAGGRDELLMEYFSQSLGGSALEWYTRQDHRRSSVIDEDRKEARWREQVARVDPPMKETIQELIDTNRIEVQAAEAPNNNQNPLAAHHETHVIELKHKGGEPKKPSQTVMMIRSSEVKSSEKSTSGKSVIQLKRTDNKPSMVVDKGSSGIVAVKPENAKVVVP</sequence>
<reference evidence="3" key="2">
    <citation type="submission" date="2025-08" db="UniProtKB">
        <authorList>
            <consortium name="RefSeq"/>
        </authorList>
    </citation>
    <scope>IDENTIFICATION</scope>
    <source>
        <tissue evidence="3">Leaf</tissue>
    </source>
</reference>
<dbReference type="PANTHER" id="PTHR33223">
    <property type="entry name" value="CCHC-TYPE DOMAIN-CONTAINING PROTEIN"/>
    <property type="match status" value="1"/>
</dbReference>
<feature type="non-terminal residue" evidence="3">
    <location>
        <position position="188"/>
    </location>
</feature>
<evidence type="ECO:0000313" key="3">
    <source>
        <dbReference type="RefSeq" id="XP_009797347.1"/>
    </source>
</evidence>
<name>A0A1U7XZF1_NICSY</name>
<organism evidence="2 3">
    <name type="scientific">Nicotiana sylvestris</name>
    <name type="common">Wood tobacco</name>
    <name type="synonym">South American tobacco</name>
    <dbReference type="NCBI Taxonomy" id="4096"/>
    <lineage>
        <taxon>Eukaryota</taxon>
        <taxon>Viridiplantae</taxon>
        <taxon>Streptophyta</taxon>
        <taxon>Embryophyta</taxon>
        <taxon>Tracheophyta</taxon>
        <taxon>Spermatophyta</taxon>
        <taxon>Magnoliopsida</taxon>
        <taxon>eudicotyledons</taxon>
        <taxon>Gunneridae</taxon>
        <taxon>Pentapetalae</taxon>
        <taxon>asterids</taxon>
        <taxon>lamiids</taxon>
        <taxon>Solanales</taxon>
        <taxon>Solanaceae</taxon>
        <taxon>Nicotianoideae</taxon>
        <taxon>Nicotianeae</taxon>
        <taxon>Nicotiana</taxon>
    </lineage>
</organism>
<reference evidence="2" key="1">
    <citation type="journal article" date="2013" name="Genome Biol.">
        <title>Reference genomes and transcriptomes of Nicotiana sylvestris and Nicotiana tomentosiformis.</title>
        <authorList>
            <person name="Sierro N."/>
            <person name="Battey J.N."/>
            <person name="Ouadi S."/>
            <person name="Bovet L."/>
            <person name="Goepfert S."/>
            <person name="Bakaher N."/>
            <person name="Peitsch M.C."/>
            <person name="Ivanov N.V."/>
        </authorList>
    </citation>
    <scope>NUCLEOTIDE SEQUENCE [LARGE SCALE GENOMIC DNA]</scope>
</reference>
<evidence type="ECO:0000256" key="1">
    <source>
        <dbReference type="SAM" id="MobiDB-lite"/>
    </source>
</evidence>